<feature type="non-terminal residue" evidence="7">
    <location>
        <position position="1"/>
    </location>
</feature>
<dbReference type="SUPFAM" id="SSF56112">
    <property type="entry name" value="Protein kinase-like (PK-like)"/>
    <property type="match status" value="1"/>
</dbReference>
<keyword evidence="3" id="KW-0418">Kinase</keyword>
<dbReference type="Proteomes" id="UP001159405">
    <property type="component" value="Unassembled WGS sequence"/>
</dbReference>
<dbReference type="InterPro" id="IPR008271">
    <property type="entry name" value="Ser/Thr_kinase_AS"/>
</dbReference>
<dbReference type="PANTHER" id="PTHR11042">
    <property type="entry name" value="EUKARYOTIC TRANSLATION INITIATION FACTOR 2-ALPHA KINASE EIF2-ALPHA KINASE -RELATED"/>
    <property type="match status" value="1"/>
</dbReference>
<proteinExistence type="inferred from homology"/>
<comment type="similarity">
    <text evidence="5">Belongs to the protein kinase superfamily. Ser/Thr protein kinase family. GCN2 subfamily.</text>
</comment>
<dbReference type="SMART" id="SM00220">
    <property type="entry name" value="S_TKc"/>
    <property type="match status" value="1"/>
</dbReference>
<comment type="caution">
    <text evidence="7">The sequence shown here is derived from an EMBL/GenBank/DDBJ whole genome shotgun (WGS) entry which is preliminary data.</text>
</comment>
<organism evidence="7 8">
    <name type="scientific">Porites lobata</name>
    <dbReference type="NCBI Taxonomy" id="104759"/>
    <lineage>
        <taxon>Eukaryota</taxon>
        <taxon>Metazoa</taxon>
        <taxon>Cnidaria</taxon>
        <taxon>Anthozoa</taxon>
        <taxon>Hexacorallia</taxon>
        <taxon>Scleractinia</taxon>
        <taxon>Fungiina</taxon>
        <taxon>Poritidae</taxon>
        <taxon>Porites</taxon>
    </lineage>
</organism>
<dbReference type="PROSITE" id="PS00108">
    <property type="entry name" value="PROTEIN_KINASE_ST"/>
    <property type="match status" value="1"/>
</dbReference>
<dbReference type="Gene3D" id="1.10.510.10">
    <property type="entry name" value="Transferase(Phosphotransferase) domain 1"/>
    <property type="match status" value="1"/>
</dbReference>
<accession>A0ABN8R514</accession>
<evidence type="ECO:0000313" key="7">
    <source>
        <dbReference type="EMBL" id="CAH3174428.1"/>
    </source>
</evidence>
<evidence type="ECO:0000256" key="4">
    <source>
        <dbReference type="ARBA" id="ARBA00022840"/>
    </source>
</evidence>
<feature type="domain" description="Protein kinase" evidence="6">
    <location>
        <begin position="1"/>
        <end position="253"/>
    </location>
</feature>
<evidence type="ECO:0000259" key="6">
    <source>
        <dbReference type="PROSITE" id="PS50011"/>
    </source>
</evidence>
<keyword evidence="4" id="KW-0067">ATP-binding</keyword>
<evidence type="ECO:0000313" key="8">
    <source>
        <dbReference type="Proteomes" id="UP001159405"/>
    </source>
</evidence>
<dbReference type="InterPro" id="IPR050339">
    <property type="entry name" value="CC_SR_Kinase"/>
</dbReference>
<keyword evidence="8" id="KW-1185">Reference proteome</keyword>
<gene>
    <name evidence="7" type="ORF">PLOB_00015203</name>
</gene>
<reference evidence="7 8" key="1">
    <citation type="submission" date="2022-05" db="EMBL/GenBank/DDBJ databases">
        <authorList>
            <consortium name="Genoscope - CEA"/>
            <person name="William W."/>
        </authorList>
    </citation>
    <scope>NUCLEOTIDE SEQUENCE [LARGE SCALE GENOMIC DNA]</scope>
</reference>
<evidence type="ECO:0000256" key="1">
    <source>
        <dbReference type="ARBA" id="ARBA00022679"/>
    </source>
</evidence>
<dbReference type="InterPro" id="IPR011009">
    <property type="entry name" value="Kinase-like_dom_sf"/>
</dbReference>
<keyword evidence="1" id="KW-0808">Transferase</keyword>
<evidence type="ECO:0000256" key="2">
    <source>
        <dbReference type="ARBA" id="ARBA00022741"/>
    </source>
</evidence>
<evidence type="ECO:0000256" key="5">
    <source>
        <dbReference type="ARBA" id="ARBA00037982"/>
    </source>
</evidence>
<sequence>CVKFSEIRNAIREVQTLKKISHENVLKIVAAEQLVQSQNIYVLILTEYCNGGNLNERLSRPSVYWKNRKWIRETADALSFLHSSGIVHRDLKPDNVLLTAAEDVKVADFGLAREYTAYQQGEIPSDENSGFKTLYYMTSRTGPIHWVAPEFFSGRYTEKSDVFSLGVLIYAILERDYIEFNRRKNYGALKRIPCAGKVGLGYAMAHQDPNITVSFSGPEFPHAKKVTLDALKFDKDSRPSAEVVACVVRNEYPRCCIL</sequence>
<dbReference type="InterPro" id="IPR000719">
    <property type="entry name" value="Prot_kinase_dom"/>
</dbReference>
<dbReference type="Pfam" id="PF00069">
    <property type="entry name" value="Pkinase"/>
    <property type="match status" value="1"/>
</dbReference>
<dbReference type="EMBL" id="CALNXK010000191">
    <property type="protein sequence ID" value="CAH3174428.1"/>
    <property type="molecule type" value="Genomic_DNA"/>
</dbReference>
<dbReference type="PROSITE" id="PS50011">
    <property type="entry name" value="PROTEIN_KINASE_DOM"/>
    <property type="match status" value="1"/>
</dbReference>
<evidence type="ECO:0000256" key="3">
    <source>
        <dbReference type="ARBA" id="ARBA00022777"/>
    </source>
</evidence>
<protein>
    <recommendedName>
        <fullName evidence="6">Protein kinase domain-containing protein</fullName>
    </recommendedName>
</protein>
<keyword evidence="2" id="KW-0547">Nucleotide-binding</keyword>
<name>A0ABN8R514_9CNID</name>
<dbReference type="PANTHER" id="PTHR11042:SF190">
    <property type="entry name" value="MITOSIS INHIBITOR PROTEIN KINASE MIK1"/>
    <property type="match status" value="1"/>
</dbReference>